<evidence type="ECO:0000313" key="2">
    <source>
        <dbReference type="EMBL" id="KAK2101756.1"/>
    </source>
</evidence>
<gene>
    <name evidence="2" type="ORF">P7K49_019422</name>
</gene>
<feature type="region of interest" description="Disordered" evidence="1">
    <location>
        <begin position="1"/>
        <end position="33"/>
    </location>
</feature>
<protein>
    <submittedName>
        <fullName evidence="2">Uncharacterized protein</fullName>
    </submittedName>
</protein>
<dbReference type="EMBL" id="JASSZA010000009">
    <property type="protein sequence ID" value="KAK2101756.1"/>
    <property type="molecule type" value="Genomic_DNA"/>
</dbReference>
<sequence length="74" mass="8016">PSALATKARAAKAAANAGQPTQHLHPQEPASATTLYSPLLRKQEDPVDPSHSLFYTLFAHSYPSPWSSIGGYRR</sequence>
<keyword evidence="3" id="KW-1185">Reference proteome</keyword>
<feature type="compositionally biased region" description="Polar residues" evidence="1">
    <location>
        <begin position="18"/>
        <end position="33"/>
    </location>
</feature>
<proteinExistence type="predicted"/>
<feature type="non-terminal residue" evidence="2">
    <location>
        <position position="1"/>
    </location>
</feature>
<dbReference type="Proteomes" id="UP001266305">
    <property type="component" value="Unassembled WGS sequence"/>
</dbReference>
<name>A0ABQ9UXA4_SAGOE</name>
<comment type="caution">
    <text evidence="2">The sequence shown here is derived from an EMBL/GenBank/DDBJ whole genome shotgun (WGS) entry which is preliminary data.</text>
</comment>
<reference evidence="2 3" key="1">
    <citation type="submission" date="2023-05" db="EMBL/GenBank/DDBJ databases">
        <title>B98-5 Cell Line De Novo Hybrid Assembly: An Optical Mapping Approach.</title>
        <authorList>
            <person name="Kananen K."/>
            <person name="Auerbach J.A."/>
            <person name="Kautto E."/>
            <person name="Blachly J.S."/>
        </authorList>
    </citation>
    <scope>NUCLEOTIDE SEQUENCE [LARGE SCALE GENOMIC DNA]</scope>
    <source>
        <strain evidence="2">B95-8</strain>
        <tissue evidence="2">Cell line</tissue>
    </source>
</reference>
<evidence type="ECO:0000256" key="1">
    <source>
        <dbReference type="SAM" id="MobiDB-lite"/>
    </source>
</evidence>
<evidence type="ECO:0000313" key="3">
    <source>
        <dbReference type="Proteomes" id="UP001266305"/>
    </source>
</evidence>
<feature type="compositionally biased region" description="Low complexity" evidence="1">
    <location>
        <begin position="1"/>
        <end position="17"/>
    </location>
</feature>
<organism evidence="2 3">
    <name type="scientific">Saguinus oedipus</name>
    <name type="common">Cotton-top tamarin</name>
    <name type="synonym">Oedipomidas oedipus</name>
    <dbReference type="NCBI Taxonomy" id="9490"/>
    <lineage>
        <taxon>Eukaryota</taxon>
        <taxon>Metazoa</taxon>
        <taxon>Chordata</taxon>
        <taxon>Craniata</taxon>
        <taxon>Vertebrata</taxon>
        <taxon>Euteleostomi</taxon>
        <taxon>Mammalia</taxon>
        <taxon>Eutheria</taxon>
        <taxon>Euarchontoglires</taxon>
        <taxon>Primates</taxon>
        <taxon>Haplorrhini</taxon>
        <taxon>Platyrrhini</taxon>
        <taxon>Cebidae</taxon>
        <taxon>Callitrichinae</taxon>
        <taxon>Saguinus</taxon>
    </lineage>
</organism>
<accession>A0ABQ9UXA4</accession>